<keyword evidence="11" id="KW-0564">Palmitate</keyword>
<keyword evidence="5" id="KW-0597">Phosphoprotein</keyword>
<dbReference type="GO" id="GO:0031526">
    <property type="term" value="C:brush border membrane"/>
    <property type="evidence" value="ECO:0007669"/>
    <property type="project" value="TreeGrafter"/>
</dbReference>
<dbReference type="CDD" id="cd00066">
    <property type="entry name" value="G-alpha"/>
    <property type="match status" value="1"/>
</dbReference>
<keyword evidence="8 15" id="KW-0460">Magnesium</keyword>
<evidence type="ECO:0000256" key="14">
    <source>
        <dbReference type="PIRSR" id="PIRSR601019-1"/>
    </source>
</evidence>
<dbReference type="PANTHER" id="PTHR10218">
    <property type="entry name" value="GTP-BINDING PROTEIN ALPHA SUBUNIT"/>
    <property type="match status" value="1"/>
</dbReference>
<dbReference type="GO" id="GO:0005737">
    <property type="term" value="C:cytoplasm"/>
    <property type="evidence" value="ECO:0007669"/>
    <property type="project" value="UniProtKB-SubCell"/>
</dbReference>
<evidence type="ECO:0000256" key="13">
    <source>
        <dbReference type="ARBA" id="ARBA00023288"/>
    </source>
</evidence>
<dbReference type="FunFam" id="1.10.400.10:FF:000004">
    <property type="entry name" value="Guanine nucleotide-binding protein subunit alpha-12"/>
    <property type="match status" value="1"/>
</dbReference>
<evidence type="ECO:0000256" key="6">
    <source>
        <dbReference type="ARBA" id="ARBA00022723"/>
    </source>
</evidence>
<dbReference type="PRINTS" id="PR00318">
    <property type="entry name" value="GPROTEINA"/>
</dbReference>
<keyword evidence="4" id="KW-0963">Cytoplasm</keyword>
<comment type="caution">
    <text evidence="16">The sequence shown here is derived from an EMBL/GenBank/DDBJ whole genome shotgun (WGS) entry which is preliminary data.</text>
</comment>
<keyword evidence="13" id="KW-0449">Lipoprotein</keyword>
<dbReference type="EMBL" id="JBBCAQ010000033">
    <property type="protein sequence ID" value="KAK7582529.1"/>
    <property type="molecule type" value="Genomic_DNA"/>
</dbReference>
<proteinExistence type="inferred from homology"/>
<feature type="binding site" evidence="14">
    <location>
        <begin position="162"/>
        <end position="163"/>
    </location>
    <ligand>
        <name>GTP</name>
        <dbReference type="ChEBI" id="CHEBI:37565"/>
    </ligand>
</feature>
<comment type="subcellular location">
    <subcellularLocation>
        <location evidence="1">Cytoplasm</location>
    </subcellularLocation>
    <subcellularLocation>
        <location evidence="2">Membrane</location>
        <topology evidence="2">Lipid-anchor</topology>
    </subcellularLocation>
</comment>
<organism evidence="16 17">
    <name type="scientific">Parthenolecanium corni</name>
    <dbReference type="NCBI Taxonomy" id="536013"/>
    <lineage>
        <taxon>Eukaryota</taxon>
        <taxon>Metazoa</taxon>
        <taxon>Ecdysozoa</taxon>
        <taxon>Arthropoda</taxon>
        <taxon>Hexapoda</taxon>
        <taxon>Insecta</taxon>
        <taxon>Pterygota</taxon>
        <taxon>Neoptera</taxon>
        <taxon>Paraneoptera</taxon>
        <taxon>Hemiptera</taxon>
        <taxon>Sternorrhyncha</taxon>
        <taxon>Coccoidea</taxon>
        <taxon>Coccidae</taxon>
        <taxon>Parthenolecanium</taxon>
    </lineage>
</organism>
<dbReference type="GO" id="GO:0005834">
    <property type="term" value="C:heterotrimeric G-protein complex"/>
    <property type="evidence" value="ECO:0007669"/>
    <property type="project" value="TreeGrafter"/>
</dbReference>
<dbReference type="InterPro" id="IPR000469">
    <property type="entry name" value="Gprotein_alpha_12/13"/>
</dbReference>
<dbReference type="Gene3D" id="1.10.400.10">
    <property type="entry name" value="GI Alpha 1, domain 2-like"/>
    <property type="match status" value="1"/>
</dbReference>
<dbReference type="PROSITE" id="PS51882">
    <property type="entry name" value="G_ALPHA"/>
    <property type="match status" value="1"/>
</dbReference>
<reference evidence="16 17" key="1">
    <citation type="submission" date="2024-03" db="EMBL/GenBank/DDBJ databases">
        <title>Adaptation during the transition from Ophiocordyceps entomopathogen to insect associate is accompanied by gene loss and intensified selection.</title>
        <authorList>
            <person name="Ward C.M."/>
            <person name="Onetto C.A."/>
            <person name="Borneman A.R."/>
        </authorList>
    </citation>
    <scope>NUCLEOTIDE SEQUENCE [LARGE SCALE GENOMIC DNA]</scope>
    <source>
        <strain evidence="16">AWRI1</strain>
        <tissue evidence="16">Single Adult Female</tissue>
    </source>
</reference>
<keyword evidence="6 15" id="KW-0479">Metal-binding</keyword>
<dbReference type="Pfam" id="PF00503">
    <property type="entry name" value="G-alpha"/>
    <property type="match status" value="1"/>
</dbReference>
<dbReference type="SUPFAM" id="SSF47895">
    <property type="entry name" value="Transducin (alpha subunit), insertion domain"/>
    <property type="match status" value="1"/>
</dbReference>
<feature type="binding site" evidence="14">
    <location>
        <begin position="187"/>
        <end position="193"/>
    </location>
    <ligand>
        <name>GTP</name>
        <dbReference type="ChEBI" id="CHEBI:37565"/>
    </ligand>
</feature>
<dbReference type="AlphaFoldDB" id="A0AAN9TDM6"/>
<name>A0AAN9TDM6_9HEMI</name>
<evidence type="ECO:0000256" key="2">
    <source>
        <dbReference type="ARBA" id="ARBA00004635"/>
    </source>
</evidence>
<comment type="similarity">
    <text evidence="3">Belongs to the G-alpha family. G(12) subfamily.</text>
</comment>
<feature type="binding site" evidence="14">
    <location>
        <begin position="281"/>
        <end position="284"/>
    </location>
    <ligand>
        <name>GTP</name>
        <dbReference type="ChEBI" id="CHEBI:37565"/>
    </ligand>
</feature>
<dbReference type="InterPro" id="IPR011025">
    <property type="entry name" value="GproteinA_insert"/>
</dbReference>
<gene>
    <name evidence="16" type="ORF">V9T40_013974</name>
</gene>
<dbReference type="PANTHER" id="PTHR10218:SF360">
    <property type="entry name" value="GUANINE NUCLEOTIDE-BINDING PROTEIN SUBUNIT ALPHA HOMOLOG"/>
    <property type="match status" value="1"/>
</dbReference>
<feature type="binding site" evidence="15">
    <location>
        <position position="58"/>
    </location>
    <ligand>
        <name>Mg(2+)</name>
        <dbReference type="ChEBI" id="CHEBI:18420"/>
    </ligand>
</feature>
<dbReference type="PRINTS" id="PR00440">
    <property type="entry name" value="GPROTEINA12"/>
</dbReference>
<dbReference type="GO" id="GO:0007188">
    <property type="term" value="P:adenylate cyclase-modulating G protein-coupled receptor signaling pathway"/>
    <property type="evidence" value="ECO:0007669"/>
    <property type="project" value="TreeGrafter"/>
</dbReference>
<protein>
    <recommendedName>
        <fullName evidence="18">G protein alpha subunit</fullName>
    </recommendedName>
</protein>
<dbReference type="SUPFAM" id="SSF52540">
    <property type="entry name" value="P-loop containing nucleoside triphosphate hydrolases"/>
    <property type="match status" value="1"/>
</dbReference>
<evidence type="ECO:0000256" key="4">
    <source>
        <dbReference type="ARBA" id="ARBA00022490"/>
    </source>
</evidence>
<feature type="binding site" evidence="15">
    <location>
        <position position="193"/>
    </location>
    <ligand>
        <name>Mg(2+)</name>
        <dbReference type="ChEBI" id="CHEBI:18420"/>
    </ligand>
</feature>
<keyword evidence="17" id="KW-1185">Reference proteome</keyword>
<dbReference type="InterPro" id="IPR027417">
    <property type="entry name" value="P-loop_NTPase"/>
</dbReference>
<feature type="binding site" evidence="14">
    <location>
        <begin position="212"/>
        <end position="216"/>
    </location>
    <ligand>
        <name>GTP</name>
        <dbReference type="ChEBI" id="CHEBI:37565"/>
    </ligand>
</feature>
<evidence type="ECO:0000313" key="17">
    <source>
        <dbReference type="Proteomes" id="UP001367676"/>
    </source>
</evidence>
<accession>A0AAN9TDM6</accession>
<feature type="binding site" evidence="14">
    <location>
        <position position="340"/>
    </location>
    <ligand>
        <name>GTP</name>
        <dbReference type="ChEBI" id="CHEBI:37565"/>
    </ligand>
</feature>
<evidence type="ECO:0000256" key="12">
    <source>
        <dbReference type="ARBA" id="ARBA00023224"/>
    </source>
</evidence>
<keyword evidence="9 14" id="KW-0342">GTP-binding</keyword>
<evidence type="ECO:0000256" key="10">
    <source>
        <dbReference type="ARBA" id="ARBA00023136"/>
    </source>
</evidence>
<keyword evidence="7 14" id="KW-0547">Nucleotide-binding</keyword>
<evidence type="ECO:0000256" key="3">
    <source>
        <dbReference type="ARBA" id="ARBA00010405"/>
    </source>
</evidence>
<evidence type="ECO:0000313" key="16">
    <source>
        <dbReference type="EMBL" id="KAK7582529.1"/>
    </source>
</evidence>
<dbReference type="InterPro" id="IPR001019">
    <property type="entry name" value="Gprotein_alpha_su"/>
</dbReference>
<evidence type="ECO:0008006" key="18">
    <source>
        <dbReference type="Google" id="ProtNLM"/>
    </source>
</evidence>
<dbReference type="GO" id="GO:0046872">
    <property type="term" value="F:metal ion binding"/>
    <property type="evidence" value="ECO:0007669"/>
    <property type="project" value="UniProtKB-KW"/>
</dbReference>
<dbReference type="Gene3D" id="3.40.50.300">
    <property type="entry name" value="P-loop containing nucleotide triphosphate hydrolases"/>
    <property type="match status" value="1"/>
</dbReference>
<evidence type="ECO:0000256" key="7">
    <source>
        <dbReference type="ARBA" id="ARBA00022741"/>
    </source>
</evidence>
<dbReference type="GO" id="GO:0003924">
    <property type="term" value="F:GTPase activity"/>
    <property type="evidence" value="ECO:0007669"/>
    <property type="project" value="InterPro"/>
</dbReference>
<dbReference type="Proteomes" id="UP001367676">
    <property type="component" value="Unassembled WGS sequence"/>
</dbReference>
<evidence type="ECO:0000256" key="8">
    <source>
        <dbReference type="ARBA" id="ARBA00022842"/>
    </source>
</evidence>
<dbReference type="SMART" id="SM00275">
    <property type="entry name" value="G_alpha"/>
    <property type="match status" value="1"/>
</dbReference>
<dbReference type="GO" id="GO:0031683">
    <property type="term" value="F:G-protein beta/gamma-subunit complex binding"/>
    <property type="evidence" value="ECO:0007669"/>
    <property type="project" value="InterPro"/>
</dbReference>
<dbReference type="GO" id="GO:0005525">
    <property type="term" value="F:GTP binding"/>
    <property type="evidence" value="ECO:0007669"/>
    <property type="project" value="UniProtKB-KW"/>
</dbReference>
<feature type="binding site" evidence="14">
    <location>
        <begin position="54"/>
        <end position="59"/>
    </location>
    <ligand>
        <name>GTP</name>
        <dbReference type="ChEBI" id="CHEBI:37565"/>
    </ligand>
</feature>
<dbReference type="FunFam" id="3.40.50.300:FF:000754">
    <property type="entry name" value="Guanine nucleotide-binding protein subunit alpha-13"/>
    <property type="match status" value="1"/>
</dbReference>
<evidence type="ECO:0000256" key="1">
    <source>
        <dbReference type="ARBA" id="ARBA00004496"/>
    </source>
</evidence>
<evidence type="ECO:0000256" key="15">
    <source>
        <dbReference type="PIRSR" id="PIRSR601019-2"/>
    </source>
</evidence>
<keyword evidence="12" id="KW-0807">Transducer</keyword>
<evidence type="ECO:0000256" key="9">
    <source>
        <dbReference type="ARBA" id="ARBA00023134"/>
    </source>
</evidence>
<dbReference type="FunFam" id="3.40.50.300:FF:000692">
    <property type="entry name" value="Guanine nucleotide-binding protein subunit alpha"/>
    <property type="match status" value="1"/>
</dbReference>
<evidence type="ECO:0000256" key="5">
    <source>
        <dbReference type="ARBA" id="ARBA00022553"/>
    </source>
</evidence>
<evidence type="ECO:0000256" key="11">
    <source>
        <dbReference type="ARBA" id="ARBA00023139"/>
    </source>
</evidence>
<dbReference type="GO" id="GO:0031752">
    <property type="term" value="F:D5 dopamine receptor binding"/>
    <property type="evidence" value="ECO:0007669"/>
    <property type="project" value="TreeGrafter"/>
</dbReference>
<keyword evidence="10" id="KW-0472">Membrane</keyword>
<sequence>MTSSVFSFSCCLRFKFSPEEIEQRYRSQEIDKMIEKDKQQLRRQVKLLLLGAGESGKSTFLKQMKIIHGIKFEPDLVNEYQVTIYQNIIRGMKVLVDARNKLNIPWENESNEEYGNFILKFDNNTKLDSRLFTAYAPSLSRLWKDSSIRRAYERRREFQLSDSVHYFLDNLDRISRIEYIPTNKDILHSRKATKGISEFTIPINSIPFRFVDVGGQRSQRQKWFQCFDSVTSILFLVSSSEFDQVLVEDRKTNRLVESRDIFDTIINNIIFQQVSFILFLNKTDLLEEKLKNQETDISWYFPEFKGDSHNLLEVQKFLLDFFKRVKRDPRKPLFDHFTTAVDTENIKVVFNAVKDTILQKNLEQLMLQ</sequence>
<dbReference type="GO" id="GO:0007266">
    <property type="term" value="P:Rho protein signal transduction"/>
    <property type="evidence" value="ECO:0007669"/>
    <property type="project" value="InterPro"/>
</dbReference>